<dbReference type="EMBL" id="HBDX01008571">
    <property type="protein sequence ID" value="CAD8226598.1"/>
    <property type="molecule type" value="Transcribed_RNA"/>
</dbReference>
<dbReference type="InterPro" id="IPR000504">
    <property type="entry name" value="RRM_dom"/>
</dbReference>
<dbReference type="Gene3D" id="3.30.70.330">
    <property type="match status" value="1"/>
</dbReference>
<proteinExistence type="predicted"/>
<keyword evidence="3" id="KW-0539">Nucleus</keyword>
<dbReference type="InterPro" id="IPR035979">
    <property type="entry name" value="RBD_domain_sf"/>
</dbReference>
<dbReference type="PROSITE" id="PS50102">
    <property type="entry name" value="RRM"/>
    <property type="match status" value="1"/>
</dbReference>
<dbReference type="CDD" id="cd12226">
    <property type="entry name" value="RRM_NOL8"/>
    <property type="match status" value="1"/>
</dbReference>
<dbReference type="InterPro" id="IPR034138">
    <property type="entry name" value="NOP8_RRM"/>
</dbReference>
<evidence type="ECO:0000256" key="3">
    <source>
        <dbReference type="ARBA" id="ARBA00023242"/>
    </source>
</evidence>
<dbReference type="GO" id="GO:0003723">
    <property type="term" value="F:RNA binding"/>
    <property type="evidence" value="ECO:0007669"/>
    <property type="project" value="UniProtKB-UniRule"/>
</dbReference>
<evidence type="ECO:0000313" key="6">
    <source>
        <dbReference type="EMBL" id="CAD8226598.1"/>
    </source>
</evidence>
<dbReference type="InterPro" id="IPR012677">
    <property type="entry name" value="Nucleotide-bd_a/b_plait_sf"/>
</dbReference>
<protein>
    <recommendedName>
        <fullName evidence="5">RRM domain-containing protein</fullName>
    </recommendedName>
</protein>
<evidence type="ECO:0000259" key="5">
    <source>
        <dbReference type="PROSITE" id="PS50102"/>
    </source>
</evidence>
<evidence type="ECO:0000256" key="2">
    <source>
        <dbReference type="ARBA" id="ARBA00022884"/>
    </source>
</evidence>
<dbReference type="SUPFAM" id="SSF54928">
    <property type="entry name" value="RNA-binding domain, RBD"/>
    <property type="match status" value="1"/>
</dbReference>
<dbReference type="SMART" id="SM00360">
    <property type="entry name" value="RRM"/>
    <property type="match status" value="1"/>
</dbReference>
<accession>A0A7R9T6A1</accession>
<evidence type="ECO:0000256" key="1">
    <source>
        <dbReference type="ARBA" id="ARBA00004604"/>
    </source>
</evidence>
<keyword evidence="2 4" id="KW-0694">RNA-binding</keyword>
<feature type="domain" description="RRM" evidence="5">
    <location>
        <begin position="9"/>
        <end position="92"/>
    </location>
</feature>
<dbReference type="Pfam" id="PF00076">
    <property type="entry name" value="RRM_1"/>
    <property type="match status" value="1"/>
</dbReference>
<name>A0A7R9T6A1_9CHLO</name>
<dbReference type="GO" id="GO:0005730">
    <property type="term" value="C:nucleolus"/>
    <property type="evidence" value="ECO:0007669"/>
    <property type="project" value="UniProtKB-SubCell"/>
</dbReference>
<comment type="subcellular location">
    <subcellularLocation>
        <location evidence="1">Nucleus</location>
        <location evidence="1">Nucleolus</location>
    </subcellularLocation>
</comment>
<organism evidence="6">
    <name type="scientific">Ostreococcus sp. 'lucimarinus'</name>
    <dbReference type="NCBI Taxonomy" id="242159"/>
    <lineage>
        <taxon>Eukaryota</taxon>
        <taxon>Viridiplantae</taxon>
        <taxon>Chlorophyta</taxon>
        <taxon>Mamiellophyceae</taxon>
        <taxon>Mamiellales</taxon>
        <taxon>Bathycoccaceae</taxon>
        <taxon>Ostreococcus</taxon>
    </lineage>
</organism>
<dbReference type="PANTHER" id="PTHR48029">
    <property type="entry name" value="NUCLEOLAR PROTEIN 8"/>
    <property type="match status" value="1"/>
</dbReference>
<dbReference type="AlphaFoldDB" id="A0A7R9T6A1"/>
<sequence length="106" mass="12268">MTTEERKLFRLHVGGLPPNISAEDIRTRFRHFGDVLNVEIILEKFPVGEQQQCRGFAFFSLLSTDSVLDRFLTTYNGCSWRGRKLHISIAQPDFELRRQKELAASL</sequence>
<gene>
    <name evidence="6" type="ORF">OLUC0939_LOCUS7339</name>
</gene>
<evidence type="ECO:0000256" key="4">
    <source>
        <dbReference type="PROSITE-ProRule" id="PRU00176"/>
    </source>
</evidence>
<dbReference type="PANTHER" id="PTHR48029:SF1">
    <property type="entry name" value="NUCLEOLAR PROTEIN 8"/>
    <property type="match status" value="1"/>
</dbReference>
<reference evidence="6" key="1">
    <citation type="submission" date="2021-01" db="EMBL/GenBank/DDBJ databases">
        <authorList>
            <person name="Corre E."/>
            <person name="Pelletier E."/>
            <person name="Niang G."/>
            <person name="Scheremetjew M."/>
            <person name="Finn R."/>
            <person name="Kale V."/>
            <person name="Holt S."/>
            <person name="Cochrane G."/>
            <person name="Meng A."/>
            <person name="Brown T."/>
            <person name="Cohen L."/>
        </authorList>
    </citation>
    <scope>NUCLEOTIDE SEQUENCE</scope>
    <source>
        <strain evidence="6">Clade-A-BCC118000</strain>
    </source>
</reference>